<sequence>MNTREHQSYRRVCKRVLVDLTVINLDQPRPAYRIIAAAIADEIRAGRLRPGQRIPSARTIANDVGVSLRTADAVLRTLRDDGLTVSVHGLGTFVAEDADAQAE</sequence>
<dbReference type="PANTHER" id="PTHR44846">
    <property type="entry name" value="MANNOSYL-D-GLYCERATE TRANSPORT/METABOLISM SYSTEM REPRESSOR MNGR-RELATED"/>
    <property type="match status" value="1"/>
</dbReference>
<keyword evidence="1" id="KW-0805">Transcription regulation</keyword>
<dbReference type="PANTHER" id="PTHR44846:SF17">
    <property type="entry name" value="GNTR-FAMILY TRANSCRIPTIONAL REGULATOR"/>
    <property type="match status" value="1"/>
</dbReference>
<dbReference type="Proteomes" id="UP000462055">
    <property type="component" value="Unassembled WGS sequence"/>
</dbReference>
<evidence type="ECO:0000259" key="4">
    <source>
        <dbReference type="PROSITE" id="PS50949"/>
    </source>
</evidence>
<keyword evidence="3" id="KW-0804">Transcription</keyword>
<dbReference type="InterPro" id="IPR036390">
    <property type="entry name" value="WH_DNA-bd_sf"/>
</dbReference>
<accession>A0A6I4MV41</accession>
<organism evidence="5 6">
    <name type="scientific">Actinomadura physcomitrii</name>
    <dbReference type="NCBI Taxonomy" id="2650748"/>
    <lineage>
        <taxon>Bacteria</taxon>
        <taxon>Bacillati</taxon>
        <taxon>Actinomycetota</taxon>
        <taxon>Actinomycetes</taxon>
        <taxon>Streptosporangiales</taxon>
        <taxon>Thermomonosporaceae</taxon>
        <taxon>Actinomadura</taxon>
    </lineage>
</organism>
<dbReference type="Gene3D" id="1.10.10.10">
    <property type="entry name" value="Winged helix-like DNA-binding domain superfamily/Winged helix DNA-binding domain"/>
    <property type="match status" value="1"/>
</dbReference>
<name>A0A6I4MV41_9ACTN</name>
<dbReference type="GO" id="GO:0045892">
    <property type="term" value="P:negative regulation of DNA-templated transcription"/>
    <property type="evidence" value="ECO:0007669"/>
    <property type="project" value="TreeGrafter"/>
</dbReference>
<dbReference type="Pfam" id="PF00392">
    <property type="entry name" value="GntR"/>
    <property type="match status" value="1"/>
</dbReference>
<dbReference type="InterPro" id="IPR000524">
    <property type="entry name" value="Tscrpt_reg_HTH_GntR"/>
</dbReference>
<reference evidence="5" key="1">
    <citation type="submission" date="2019-12" db="EMBL/GenBank/DDBJ databases">
        <title>Actinomadura physcomitrii sp. nov., a novel actinomycete isolated from moss [Physcomitrium sphaericum (Ludw) Fuernr].</title>
        <authorList>
            <person name="Zhuang X."/>
        </authorList>
    </citation>
    <scope>NUCLEOTIDE SEQUENCE [LARGE SCALE GENOMIC DNA]</scope>
    <source>
        <strain evidence="5">LD22</strain>
    </source>
</reference>
<feature type="domain" description="HTH gntR-type" evidence="4">
    <location>
        <begin position="29"/>
        <end position="97"/>
    </location>
</feature>
<comment type="caution">
    <text evidence="5">The sequence shown here is derived from an EMBL/GenBank/DDBJ whole genome shotgun (WGS) entry which is preliminary data.</text>
</comment>
<dbReference type="SUPFAM" id="SSF46785">
    <property type="entry name" value="Winged helix' DNA-binding domain"/>
    <property type="match status" value="1"/>
</dbReference>
<dbReference type="SMART" id="SM00345">
    <property type="entry name" value="HTH_GNTR"/>
    <property type="match status" value="1"/>
</dbReference>
<dbReference type="InterPro" id="IPR050679">
    <property type="entry name" value="Bact_HTH_transcr_reg"/>
</dbReference>
<gene>
    <name evidence="5" type="ORF">F8568_043965</name>
</gene>
<dbReference type="EMBL" id="WBMS02000065">
    <property type="protein sequence ID" value="MWA07181.1"/>
    <property type="molecule type" value="Genomic_DNA"/>
</dbReference>
<evidence type="ECO:0000313" key="5">
    <source>
        <dbReference type="EMBL" id="MWA07181.1"/>
    </source>
</evidence>
<evidence type="ECO:0000256" key="3">
    <source>
        <dbReference type="ARBA" id="ARBA00023163"/>
    </source>
</evidence>
<protein>
    <submittedName>
        <fullName evidence="5">GntR family transcriptional regulator</fullName>
    </submittedName>
</protein>
<evidence type="ECO:0000313" key="6">
    <source>
        <dbReference type="Proteomes" id="UP000462055"/>
    </source>
</evidence>
<evidence type="ECO:0000256" key="1">
    <source>
        <dbReference type="ARBA" id="ARBA00023015"/>
    </source>
</evidence>
<keyword evidence="6" id="KW-1185">Reference proteome</keyword>
<keyword evidence="2" id="KW-0238">DNA-binding</keyword>
<evidence type="ECO:0000256" key="2">
    <source>
        <dbReference type="ARBA" id="ARBA00023125"/>
    </source>
</evidence>
<dbReference type="InterPro" id="IPR036388">
    <property type="entry name" value="WH-like_DNA-bd_sf"/>
</dbReference>
<proteinExistence type="predicted"/>
<dbReference type="AlphaFoldDB" id="A0A6I4MV41"/>
<dbReference type="GO" id="GO:0003677">
    <property type="term" value="F:DNA binding"/>
    <property type="evidence" value="ECO:0007669"/>
    <property type="project" value="UniProtKB-KW"/>
</dbReference>
<dbReference type="GO" id="GO:0003700">
    <property type="term" value="F:DNA-binding transcription factor activity"/>
    <property type="evidence" value="ECO:0007669"/>
    <property type="project" value="InterPro"/>
</dbReference>
<dbReference type="PROSITE" id="PS50949">
    <property type="entry name" value="HTH_GNTR"/>
    <property type="match status" value="1"/>
</dbReference>